<dbReference type="Proteomes" id="UP001443914">
    <property type="component" value="Unassembled WGS sequence"/>
</dbReference>
<dbReference type="GO" id="GO:0004864">
    <property type="term" value="F:protein phosphatase inhibitor activity"/>
    <property type="evidence" value="ECO:0007669"/>
    <property type="project" value="UniProtKB-KW"/>
</dbReference>
<dbReference type="GO" id="GO:0005634">
    <property type="term" value="C:nucleus"/>
    <property type="evidence" value="ECO:0007669"/>
    <property type="project" value="UniProtKB-SubCell"/>
</dbReference>
<protein>
    <submittedName>
        <fullName evidence="10">Uncharacterized protein</fullName>
    </submittedName>
</protein>
<evidence type="ECO:0000313" key="10">
    <source>
        <dbReference type="EMBL" id="KAK9742305.1"/>
    </source>
</evidence>
<dbReference type="PANTHER" id="PTHR31213:SF119">
    <property type="entry name" value="ABSCISIC ACID RECEPTOR PYL4"/>
    <property type="match status" value="1"/>
</dbReference>
<dbReference type="GO" id="GO:0009738">
    <property type="term" value="P:abscisic acid-activated signaling pathway"/>
    <property type="evidence" value="ECO:0007669"/>
    <property type="project" value="UniProtKB-KW"/>
</dbReference>
<evidence type="ECO:0000256" key="3">
    <source>
        <dbReference type="ARBA" id="ARBA00008594"/>
    </source>
</evidence>
<keyword evidence="5" id="KW-0938">Abscisic acid signaling pathway</keyword>
<reference evidence="10" key="1">
    <citation type="submission" date="2024-03" db="EMBL/GenBank/DDBJ databases">
        <title>WGS assembly of Saponaria officinalis var. Norfolk2.</title>
        <authorList>
            <person name="Jenkins J."/>
            <person name="Shu S."/>
            <person name="Grimwood J."/>
            <person name="Barry K."/>
            <person name="Goodstein D."/>
            <person name="Schmutz J."/>
            <person name="Leebens-Mack J."/>
            <person name="Osbourn A."/>
        </authorList>
    </citation>
    <scope>NUCLEOTIDE SEQUENCE [LARGE SCALE GENOMIC DNA]</scope>
    <source>
        <strain evidence="10">JIC</strain>
    </source>
</reference>
<dbReference type="CDD" id="cd07821">
    <property type="entry name" value="PYR_PYL_RCAR_like"/>
    <property type="match status" value="1"/>
</dbReference>
<evidence type="ECO:0000256" key="6">
    <source>
        <dbReference type="ARBA" id="ARBA00023170"/>
    </source>
</evidence>
<dbReference type="SUPFAM" id="SSF55961">
    <property type="entry name" value="Bet v1-like"/>
    <property type="match status" value="1"/>
</dbReference>
<dbReference type="InterPro" id="IPR023393">
    <property type="entry name" value="START-like_dom_sf"/>
</dbReference>
<dbReference type="Gene3D" id="3.30.530.20">
    <property type="match status" value="1"/>
</dbReference>
<keyword evidence="6" id="KW-0675">Receptor</keyword>
<keyword evidence="11" id="KW-1185">Reference proteome</keyword>
<evidence type="ECO:0000256" key="5">
    <source>
        <dbReference type="ARBA" id="ARBA00022682"/>
    </source>
</evidence>
<dbReference type="AlphaFoldDB" id="A0AAW1M4F9"/>
<dbReference type="PANTHER" id="PTHR31213">
    <property type="entry name" value="OS08G0374000 PROTEIN-RELATED"/>
    <property type="match status" value="1"/>
</dbReference>
<comment type="caution">
    <text evidence="10">The sequence shown here is derived from an EMBL/GenBank/DDBJ whole genome shotgun (WGS) entry which is preliminary data.</text>
</comment>
<keyword evidence="8" id="KW-0650">Protein phosphatase inhibitor</keyword>
<evidence type="ECO:0000256" key="8">
    <source>
        <dbReference type="ARBA" id="ARBA00023272"/>
    </source>
</evidence>
<evidence type="ECO:0000256" key="4">
    <source>
        <dbReference type="ARBA" id="ARBA00022490"/>
    </source>
</evidence>
<organism evidence="10 11">
    <name type="scientific">Saponaria officinalis</name>
    <name type="common">Common soapwort</name>
    <name type="synonym">Lychnis saponaria</name>
    <dbReference type="NCBI Taxonomy" id="3572"/>
    <lineage>
        <taxon>Eukaryota</taxon>
        <taxon>Viridiplantae</taxon>
        <taxon>Streptophyta</taxon>
        <taxon>Embryophyta</taxon>
        <taxon>Tracheophyta</taxon>
        <taxon>Spermatophyta</taxon>
        <taxon>Magnoliopsida</taxon>
        <taxon>eudicotyledons</taxon>
        <taxon>Gunneridae</taxon>
        <taxon>Pentapetalae</taxon>
        <taxon>Caryophyllales</taxon>
        <taxon>Caryophyllaceae</taxon>
        <taxon>Caryophylleae</taxon>
        <taxon>Saponaria</taxon>
    </lineage>
</organism>
<keyword evidence="7" id="KW-0539">Nucleus</keyword>
<evidence type="ECO:0000256" key="1">
    <source>
        <dbReference type="ARBA" id="ARBA00004123"/>
    </source>
</evidence>
<evidence type="ECO:0000256" key="2">
    <source>
        <dbReference type="ARBA" id="ARBA00004496"/>
    </source>
</evidence>
<evidence type="ECO:0000313" key="11">
    <source>
        <dbReference type="Proteomes" id="UP001443914"/>
    </source>
</evidence>
<dbReference type="InterPro" id="IPR050279">
    <property type="entry name" value="Plant_def-hormone_signal"/>
</dbReference>
<dbReference type="GO" id="GO:0010427">
    <property type="term" value="F:abscisic acid binding"/>
    <property type="evidence" value="ECO:0007669"/>
    <property type="project" value="TreeGrafter"/>
</dbReference>
<evidence type="ECO:0000256" key="9">
    <source>
        <dbReference type="SAM" id="MobiDB-lite"/>
    </source>
</evidence>
<dbReference type="InterPro" id="IPR019587">
    <property type="entry name" value="Polyketide_cyclase/dehydratase"/>
</dbReference>
<comment type="subcellular location">
    <subcellularLocation>
        <location evidence="2">Cytoplasm</location>
    </subcellularLocation>
    <subcellularLocation>
        <location evidence="1">Nucleus</location>
    </subcellularLocation>
</comment>
<gene>
    <name evidence="10" type="ORF">RND81_03G162600</name>
</gene>
<dbReference type="GO" id="GO:0005737">
    <property type="term" value="C:cytoplasm"/>
    <property type="evidence" value="ECO:0007669"/>
    <property type="project" value="UniProtKB-SubCell"/>
</dbReference>
<accession>A0AAW1M4F9</accession>
<dbReference type="Pfam" id="PF10604">
    <property type="entry name" value="Polyketide_cyc2"/>
    <property type="match status" value="1"/>
</dbReference>
<name>A0AAW1M4F9_SAPOF</name>
<dbReference type="EMBL" id="JBDFQZ010000003">
    <property type="protein sequence ID" value="KAK9742305.1"/>
    <property type="molecule type" value="Genomic_DNA"/>
</dbReference>
<proteinExistence type="inferred from homology"/>
<sequence>MSPTLQHMRYTTTTTTATTTTTFKTNKSSAVIKIMADEIVPSLAQELTLELSCSHPSPDRQMEIVARYHNHEVGPDQCCSVVVRRIAAPVQTVWNLVRRFDQPQTYKQFLRSCRMIAGDGGQVGSLREVHCISGLPAASSTERLEVLDEESYAIGFQIIGGEHRLQNYRSITTVHPTFSTTRANSACEGDADGTMVVESYVVDVPHGNTKQETCVFVDTIIRCNLHSLANLAERMSTSSSLSSAMSSEPTTTSPSSCKVS</sequence>
<feature type="region of interest" description="Disordered" evidence="9">
    <location>
        <begin position="239"/>
        <end position="260"/>
    </location>
</feature>
<comment type="similarity">
    <text evidence="3">Belongs to the PYR/PYL/RCAR abscisic acid intracellular receptor family.</text>
</comment>
<evidence type="ECO:0000256" key="7">
    <source>
        <dbReference type="ARBA" id="ARBA00023242"/>
    </source>
</evidence>
<dbReference type="GO" id="GO:0038023">
    <property type="term" value="F:signaling receptor activity"/>
    <property type="evidence" value="ECO:0007669"/>
    <property type="project" value="TreeGrafter"/>
</dbReference>
<keyword evidence="4" id="KW-0963">Cytoplasm</keyword>